<dbReference type="EMBL" id="JAVRFF010000015">
    <property type="protein sequence ID" value="MDT0473485.1"/>
    <property type="molecule type" value="Genomic_DNA"/>
</dbReference>
<reference evidence="4" key="1">
    <citation type="submission" date="2024-05" db="EMBL/GenBank/DDBJ databases">
        <title>30 novel species of actinomycetes from the DSMZ collection.</title>
        <authorList>
            <person name="Nouioui I."/>
        </authorList>
    </citation>
    <scope>NUCLEOTIDE SEQUENCE</scope>
    <source>
        <strain evidence="4">DSM 41014</strain>
    </source>
</reference>
<evidence type="ECO:0000259" key="3">
    <source>
        <dbReference type="Pfam" id="PF10756"/>
    </source>
</evidence>
<feature type="domain" description="Low molecular weight protein antigen 6 PH" evidence="3">
    <location>
        <begin position="75"/>
        <end position="147"/>
    </location>
</feature>
<accession>A0ABU2UK55</accession>
<proteinExistence type="predicted"/>
<dbReference type="RefSeq" id="WP_311635370.1">
    <property type="nucleotide sequence ID" value="NZ_JAVRFF010000015.1"/>
</dbReference>
<feature type="region of interest" description="Disordered" evidence="1">
    <location>
        <begin position="1"/>
        <end position="21"/>
    </location>
</feature>
<evidence type="ECO:0000256" key="1">
    <source>
        <dbReference type="SAM" id="MobiDB-lite"/>
    </source>
</evidence>
<sequence>MSTPEHPSPAPRPTAPESPDRAYRSPAALAGGVLLLGIIGWLGIDAIVKGHGRTPWLALATLLLVVPLVVAFTLRPAVFANEERLRIRNPFRVVVVPWSRVVSLRSSFSNEVVIDSGAKYQLWAVPVSLRGRKKASRRQARAAAEASRAAQGGGRGGRGFGGGFSGFGGGFGGFGGTSDEASAADGPARAETDKVMDDLRELLAAQESRATGGTSGTGGTPGTTPAAATTDPTATTPHGEVTARWAYEIVAPALAGAVVLAILLATG</sequence>
<dbReference type="Proteomes" id="UP001180489">
    <property type="component" value="Unassembled WGS sequence"/>
</dbReference>
<gene>
    <name evidence="4" type="ORF">RM863_15255</name>
</gene>
<evidence type="ECO:0000313" key="4">
    <source>
        <dbReference type="EMBL" id="MDT0473485.1"/>
    </source>
</evidence>
<feature type="region of interest" description="Disordered" evidence="1">
    <location>
        <begin position="136"/>
        <end position="158"/>
    </location>
</feature>
<keyword evidence="2" id="KW-0472">Membrane</keyword>
<feature type="region of interest" description="Disordered" evidence="1">
    <location>
        <begin position="207"/>
        <end position="236"/>
    </location>
</feature>
<keyword evidence="5" id="KW-1185">Reference proteome</keyword>
<evidence type="ECO:0000256" key="2">
    <source>
        <dbReference type="SAM" id="Phobius"/>
    </source>
</evidence>
<dbReference type="Pfam" id="PF10756">
    <property type="entry name" value="bPH_6"/>
    <property type="match status" value="1"/>
</dbReference>
<dbReference type="InterPro" id="IPR019692">
    <property type="entry name" value="CFP-6_PH"/>
</dbReference>
<keyword evidence="2" id="KW-1133">Transmembrane helix</keyword>
<feature type="compositionally biased region" description="Low complexity" evidence="1">
    <location>
        <begin position="141"/>
        <end position="150"/>
    </location>
</feature>
<protein>
    <submittedName>
        <fullName evidence="4">PH domain-containing protein</fullName>
    </submittedName>
</protein>
<feature type="compositionally biased region" description="Low complexity" evidence="1">
    <location>
        <begin position="222"/>
        <end position="236"/>
    </location>
</feature>
<feature type="transmembrane region" description="Helical" evidence="2">
    <location>
        <begin position="27"/>
        <end position="44"/>
    </location>
</feature>
<feature type="transmembrane region" description="Helical" evidence="2">
    <location>
        <begin position="56"/>
        <end position="78"/>
    </location>
</feature>
<feature type="compositionally biased region" description="Pro residues" evidence="1">
    <location>
        <begin position="1"/>
        <end position="16"/>
    </location>
</feature>
<organism evidence="4 5">
    <name type="scientific">Streptomyces hintoniae</name>
    <dbReference type="NCBI Taxonomy" id="3075521"/>
    <lineage>
        <taxon>Bacteria</taxon>
        <taxon>Bacillati</taxon>
        <taxon>Actinomycetota</taxon>
        <taxon>Actinomycetes</taxon>
        <taxon>Kitasatosporales</taxon>
        <taxon>Streptomycetaceae</taxon>
        <taxon>Streptomyces</taxon>
    </lineage>
</organism>
<comment type="caution">
    <text evidence="4">The sequence shown here is derived from an EMBL/GenBank/DDBJ whole genome shotgun (WGS) entry which is preliminary data.</text>
</comment>
<name>A0ABU2UK55_9ACTN</name>
<keyword evidence="2" id="KW-0812">Transmembrane</keyword>
<evidence type="ECO:0000313" key="5">
    <source>
        <dbReference type="Proteomes" id="UP001180489"/>
    </source>
</evidence>